<evidence type="ECO:0000313" key="5">
    <source>
        <dbReference type="Proteomes" id="UP001596405"/>
    </source>
</evidence>
<dbReference type="PROSITE" id="PS50110">
    <property type="entry name" value="RESPONSE_REGULATORY"/>
    <property type="match status" value="1"/>
</dbReference>
<organism evidence="4 5">
    <name type="scientific">Rufibacter roseus</name>
    <dbReference type="NCBI Taxonomy" id="1567108"/>
    <lineage>
        <taxon>Bacteria</taxon>
        <taxon>Pseudomonadati</taxon>
        <taxon>Bacteroidota</taxon>
        <taxon>Cytophagia</taxon>
        <taxon>Cytophagales</taxon>
        <taxon>Hymenobacteraceae</taxon>
        <taxon>Rufibacter</taxon>
    </lineage>
</organism>
<evidence type="ECO:0000256" key="2">
    <source>
        <dbReference type="PROSITE-ProRule" id="PRU00169"/>
    </source>
</evidence>
<dbReference type="RefSeq" id="WP_066624520.1">
    <property type="nucleotide sequence ID" value="NZ_JBHSYQ010000016.1"/>
</dbReference>
<comment type="caution">
    <text evidence="4">The sequence shown here is derived from an EMBL/GenBank/DDBJ whole genome shotgun (WGS) entry which is preliminary data.</text>
</comment>
<feature type="modified residue" description="4-aspartylphosphate" evidence="2">
    <location>
        <position position="62"/>
    </location>
</feature>
<dbReference type="Proteomes" id="UP001596405">
    <property type="component" value="Unassembled WGS sequence"/>
</dbReference>
<dbReference type="SUPFAM" id="SSF52172">
    <property type="entry name" value="CheY-like"/>
    <property type="match status" value="1"/>
</dbReference>
<dbReference type="SMART" id="SM00448">
    <property type="entry name" value="REC"/>
    <property type="match status" value="1"/>
</dbReference>
<feature type="domain" description="Response regulatory" evidence="3">
    <location>
        <begin position="6"/>
        <end position="131"/>
    </location>
</feature>
<reference evidence="5" key="1">
    <citation type="journal article" date="2019" name="Int. J. Syst. Evol. Microbiol.">
        <title>The Global Catalogue of Microorganisms (GCM) 10K type strain sequencing project: providing services to taxonomists for standard genome sequencing and annotation.</title>
        <authorList>
            <consortium name="The Broad Institute Genomics Platform"/>
            <consortium name="The Broad Institute Genome Sequencing Center for Infectious Disease"/>
            <person name="Wu L."/>
            <person name="Ma J."/>
        </authorList>
    </citation>
    <scope>NUCLEOTIDE SEQUENCE [LARGE SCALE GENOMIC DNA]</scope>
    <source>
        <strain evidence="5">CGMCC 4.7393</strain>
    </source>
</reference>
<dbReference type="Gene3D" id="3.40.50.2300">
    <property type="match status" value="1"/>
</dbReference>
<accession>A0ABW2DUC0</accession>
<evidence type="ECO:0000313" key="4">
    <source>
        <dbReference type="EMBL" id="MFC7000058.1"/>
    </source>
</evidence>
<dbReference type="EMBL" id="JBHSYQ010000016">
    <property type="protein sequence ID" value="MFC7000058.1"/>
    <property type="molecule type" value="Genomic_DNA"/>
</dbReference>
<name>A0ABW2DUC0_9BACT</name>
<evidence type="ECO:0000259" key="3">
    <source>
        <dbReference type="PROSITE" id="PS50110"/>
    </source>
</evidence>
<dbReference type="InterPro" id="IPR050595">
    <property type="entry name" value="Bact_response_regulator"/>
</dbReference>
<evidence type="ECO:0000256" key="1">
    <source>
        <dbReference type="ARBA" id="ARBA00022553"/>
    </source>
</evidence>
<protein>
    <submittedName>
        <fullName evidence="4">Response regulator</fullName>
    </submittedName>
</protein>
<dbReference type="InterPro" id="IPR001789">
    <property type="entry name" value="Sig_transdc_resp-reg_receiver"/>
</dbReference>
<proteinExistence type="predicted"/>
<keyword evidence="1 2" id="KW-0597">Phosphoprotein</keyword>
<dbReference type="PANTHER" id="PTHR44591:SF3">
    <property type="entry name" value="RESPONSE REGULATORY DOMAIN-CONTAINING PROTEIN"/>
    <property type="match status" value="1"/>
</dbReference>
<dbReference type="PANTHER" id="PTHR44591">
    <property type="entry name" value="STRESS RESPONSE REGULATOR PROTEIN 1"/>
    <property type="match status" value="1"/>
</dbReference>
<dbReference type="Pfam" id="PF00072">
    <property type="entry name" value="Response_reg"/>
    <property type="match status" value="1"/>
</dbReference>
<gene>
    <name evidence="4" type="ORF">ACFQHR_20655</name>
</gene>
<keyword evidence="5" id="KW-1185">Reference proteome</keyword>
<sequence length="132" mass="14752">MAATKRILLVDDDSTYLFIMRRKIKKLLGEAEIVAAANGAEAMRLLQMDMLSNNLPHIIITDVEMPVMDGLTFARMLAGQGMVDFTKTKVVLNSNKTTYNVMVKDLENFGVTFLAKPLTEPCLIRILECEPT</sequence>
<dbReference type="InterPro" id="IPR011006">
    <property type="entry name" value="CheY-like_superfamily"/>
</dbReference>